<evidence type="ECO:0000313" key="2">
    <source>
        <dbReference type="Proteomes" id="UP001153069"/>
    </source>
</evidence>
<gene>
    <name evidence="1" type="ORF">SEMRO_585_G171041.1</name>
</gene>
<proteinExistence type="predicted"/>
<accession>A0A9N8E2F6</accession>
<dbReference type="AlphaFoldDB" id="A0A9N8E2F6"/>
<dbReference type="Proteomes" id="UP001153069">
    <property type="component" value="Unassembled WGS sequence"/>
</dbReference>
<name>A0A9N8E2F6_9STRA</name>
<organism evidence="1 2">
    <name type="scientific">Seminavis robusta</name>
    <dbReference type="NCBI Taxonomy" id="568900"/>
    <lineage>
        <taxon>Eukaryota</taxon>
        <taxon>Sar</taxon>
        <taxon>Stramenopiles</taxon>
        <taxon>Ochrophyta</taxon>
        <taxon>Bacillariophyta</taxon>
        <taxon>Bacillariophyceae</taxon>
        <taxon>Bacillariophycidae</taxon>
        <taxon>Naviculales</taxon>
        <taxon>Naviculaceae</taxon>
        <taxon>Seminavis</taxon>
    </lineage>
</organism>
<keyword evidence="2" id="KW-1185">Reference proteome</keyword>
<sequence length="134" mass="15236">MKIPMPVILVNDEDETDDVSVLSTCEGEGPLNSSNFSRWARNGGRANTANFSRWARNDCRSDQGLPNLPRRQDSLIHEAIEAEGHRGSLIDRPKTHRHRNTVRCVPPRVERYRMAKAQKYSSLSPLVLARHVSY</sequence>
<evidence type="ECO:0000313" key="1">
    <source>
        <dbReference type="EMBL" id="CAB9513336.1"/>
    </source>
</evidence>
<comment type="caution">
    <text evidence="1">The sequence shown here is derived from an EMBL/GenBank/DDBJ whole genome shotgun (WGS) entry which is preliminary data.</text>
</comment>
<protein>
    <submittedName>
        <fullName evidence="1">Uncharacterized protein</fullName>
    </submittedName>
</protein>
<dbReference type="EMBL" id="CAICTM010000584">
    <property type="protein sequence ID" value="CAB9513336.1"/>
    <property type="molecule type" value="Genomic_DNA"/>
</dbReference>
<reference evidence="1" key="1">
    <citation type="submission" date="2020-06" db="EMBL/GenBank/DDBJ databases">
        <authorList>
            <consortium name="Plant Systems Biology data submission"/>
        </authorList>
    </citation>
    <scope>NUCLEOTIDE SEQUENCE</scope>
    <source>
        <strain evidence="1">D6</strain>
    </source>
</reference>